<feature type="coiled-coil region" evidence="5">
    <location>
        <begin position="210"/>
        <end position="237"/>
    </location>
</feature>
<feature type="compositionally biased region" description="Acidic residues" evidence="6">
    <location>
        <begin position="271"/>
        <end position="280"/>
    </location>
</feature>
<feature type="compositionally biased region" description="Polar residues" evidence="6">
    <location>
        <begin position="154"/>
        <end position="169"/>
    </location>
</feature>
<dbReference type="OMA" id="CYRECHD"/>
<evidence type="ECO:0000256" key="6">
    <source>
        <dbReference type="SAM" id="MobiDB-lite"/>
    </source>
</evidence>
<evidence type="ECO:0000256" key="2">
    <source>
        <dbReference type="ARBA" id="ARBA00022771"/>
    </source>
</evidence>
<dbReference type="SMART" id="SM00064">
    <property type="entry name" value="FYVE"/>
    <property type="match status" value="1"/>
</dbReference>
<dbReference type="InterPro" id="IPR011011">
    <property type="entry name" value="Znf_FYVE_PHD"/>
</dbReference>
<accession>A0A914B7V0</accession>
<dbReference type="InterPro" id="IPR044553">
    <property type="entry name" value="Bbox1_ANCHR"/>
</dbReference>
<dbReference type="AlphaFoldDB" id="A0A914B7V0"/>
<dbReference type="PANTHER" id="PTHR46603">
    <property type="entry name" value="ABSCISSION/NOCUT CHECKPOINT REGULATOR"/>
    <property type="match status" value="1"/>
</dbReference>
<dbReference type="InterPro" id="IPR013083">
    <property type="entry name" value="Znf_RING/FYVE/PHD"/>
</dbReference>
<dbReference type="GeneID" id="119740868"/>
<dbReference type="OrthoDB" id="5407799at2759"/>
<reference evidence="8" key="1">
    <citation type="submission" date="2022-11" db="UniProtKB">
        <authorList>
            <consortium name="EnsemblMetazoa"/>
        </authorList>
    </citation>
    <scope>IDENTIFICATION</scope>
</reference>
<protein>
    <recommendedName>
        <fullName evidence="7">FYVE-type domain-containing protein</fullName>
    </recommendedName>
</protein>
<dbReference type="GO" id="GO:0008270">
    <property type="term" value="F:zinc ion binding"/>
    <property type="evidence" value="ECO:0007669"/>
    <property type="project" value="UniProtKB-KW"/>
</dbReference>
<dbReference type="Pfam" id="PF01363">
    <property type="entry name" value="FYVE"/>
    <property type="match status" value="1"/>
</dbReference>
<feature type="region of interest" description="Disordered" evidence="6">
    <location>
        <begin position="254"/>
        <end position="325"/>
    </location>
</feature>
<sequence>MDGKCFSCTEKFGIFRREHGCKSCGYSFCSKCLEKSIVIPGKGPKEQSVCNKCYKQLTAPPSEKADTGESQHFQEPPENFKKRIAALEKKQNEKSHPSLSEASRKRGFAKSEDRDIAERLERLKEDRKKMRGRTLSTEEIEDRLHKLKGGPTAPASTGSKTAPTHQPPDQRTPHEQTHDLLTQMHEEAAIDAKMDGTEITAEDTAVIPPGNKEEDLEQEMQKLMQEAKEELKKDKEGLGRDVEIAARLAKLNTGKTTSVGERGPSGGAGMEADDEEDEEAASQRLIKQLLEQDELEARTGALGSTSQDIQPQSTTAKKPFHGGSALPDPDELPWCCICNEDATLRCHGCDDDLYCKRCFREGHDGFDLKDHETSSYRKPKAGQS</sequence>
<dbReference type="FunFam" id="3.30.40.10:FF:000879">
    <property type="entry name" value="abscission/NoCut checkpoint regulator"/>
    <property type="match status" value="1"/>
</dbReference>
<dbReference type="Proteomes" id="UP000887568">
    <property type="component" value="Unplaced"/>
</dbReference>
<dbReference type="InterPro" id="IPR017455">
    <property type="entry name" value="Znf_FYVE-rel"/>
</dbReference>
<keyword evidence="5" id="KW-0175">Coiled coil</keyword>
<feature type="compositionally biased region" description="Polar residues" evidence="6">
    <location>
        <begin position="302"/>
        <end position="316"/>
    </location>
</feature>
<dbReference type="GO" id="GO:0032266">
    <property type="term" value="F:phosphatidylinositol-3-phosphate binding"/>
    <property type="evidence" value="ECO:0007669"/>
    <property type="project" value="TreeGrafter"/>
</dbReference>
<feature type="compositionally biased region" description="Basic and acidic residues" evidence="6">
    <location>
        <begin position="78"/>
        <end position="96"/>
    </location>
</feature>
<evidence type="ECO:0000256" key="1">
    <source>
        <dbReference type="ARBA" id="ARBA00022723"/>
    </source>
</evidence>
<proteinExistence type="predicted"/>
<feature type="compositionally biased region" description="Basic and acidic residues" evidence="6">
    <location>
        <begin position="109"/>
        <end position="128"/>
    </location>
</feature>
<dbReference type="GO" id="GO:0030496">
    <property type="term" value="C:midbody"/>
    <property type="evidence" value="ECO:0007669"/>
    <property type="project" value="TreeGrafter"/>
</dbReference>
<dbReference type="RefSeq" id="XP_038072253.1">
    <property type="nucleotide sequence ID" value="XM_038216325.1"/>
</dbReference>
<dbReference type="GO" id="GO:0032154">
    <property type="term" value="C:cleavage furrow"/>
    <property type="evidence" value="ECO:0007669"/>
    <property type="project" value="TreeGrafter"/>
</dbReference>
<dbReference type="CTD" id="84936"/>
<dbReference type="Gene3D" id="3.30.40.10">
    <property type="entry name" value="Zinc/RING finger domain, C3HC4 (zinc finger)"/>
    <property type="match status" value="1"/>
</dbReference>
<feature type="region of interest" description="Disordered" evidence="6">
    <location>
        <begin position="60"/>
        <end position="179"/>
    </location>
</feature>
<keyword evidence="3" id="KW-0862">Zinc</keyword>
<keyword evidence="1" id="KW-0479">Metal-binding</keyword>
<dbReference type="CDD" id="cd19817">
    <property type="entry name" value="Bbox1_ANCHR-like"/>
    <property type="match status" value="1"/>
</dbReference>
<dbReference type="CDD" id="cd15749">
    <property type="entry name" value="FYVE_ZFY19"/>
    <property type="match status" value="1"/>
</dbReference>
<evidence type="ECO:0000313" key="8">
    <source>
        <dbReference type="EnsemblMetazoa" id="XP_038072253.1"/>
    </source>
</evidence>
<name>A0A914B7V0_PATMI</name>
<dbReference type="GO" id="GO:0009838">
    <property type="term" value="P:abscission"/>
    <property type="evidence" value="ECO:0007669"/>
    <property type="project" value="TreeGrafter"/>
</dbReference>
<keyword evidence="9" id="KW-1185">Reference proteome</keyword>
<keyword evidence="2 4" id="KW-0863">Zinc-finger</keyword>
<feature type="domain" description="FYVE-type" evidence="7">
    <location>
        <begin position="1"/>
        <end position="58"/>
    </location>
</feature>
<dbReference type="PROSITE" id="PS50178">
    <property type="entry name" value="ZF_FYVE"/>
    <property type="match status" value="1"/>
</dbReference>
<dbReference type="Pfam" id="PF22586">
    <property type="entry name" value="ANCHR-like_BBOX"/>
    <property type="match status" value="1"/>
</dbReference>
<dbReference type="GO" id="GO:0005813">
    <property type="term" value="C:centrosome"/>
    <property type="evidence" value="ECO:0007669"/>
    <property type="project" value="TreeGrafter"/>
</dbReference>
<dbReference type="SUPFAM" id="SSF57903">
    <property type="entry name" value="FYVE/PHD zinc finger"/>
    <property type="match status" value="1"/>
</dbReference>
<dbReference type="EnsemblMetazoa" id="XM_038216325.1">
    <property type="protein sequence ID" value="XP_038072253.1"/>
    <property type="gene ID" value="LOC119740868"/>
</dbReference>
<dbReference type="SUPFAM" id="SSF57845">
    <property type="entry name" value="B-box zinc-binding domain"/>
    <property type="match status" value="1"/>
</dbReference>
<organism evidence="8 9">
    <name type="scientific">Patiria miniata</name>
    <name type="common">Bat star</name>
    <name type="synonym">Asterina miniata</name>
    <dbReference type="NCBI Taxonomy" id="46514"/>
    <lineage>
        <taxon>Eukaryota</taxon>
        <taxon>Metazoa</taxon>
        <taxon>Echinodermata</taxon>
        <taxon>Eleutherozoa</taxon>
        <taxon>Asterozoa</taxon>
        <taxon>Asteroidea</taxon>
        <taxon>Valvatacea</taxon>
        <taxon>Valvatida</taxon>
        <taxon>Asterinidae</taxon>
        <taxon>Patiria</taxon>
    </lineage>
</organism>
<dbReference type="InterPro" id="IPR000306">
    <property type="entry name" value="Znf_FYVE"/>
</dbReference>
<dbReference type="GO" id="GO:0044878">
    <property type="term" value="P:mitotic cytokinesis checkpoint signaling"/>
    <property type="evidence" value="ECO:0007669"/>
    <property type="project" value="TreeGrafter"/>
</dbReference>
<evidence type="ECO:0000256" key="5">
    <source>
        <dbReference type="SAM" id="Coils"/>
    </source>
</evidence>
<evidence type="ECO:0000259" key="7">
    <source>
        <dbReference type="PROSITE" id="PS50178"/>
    </source>
</evidence>
<evidence type="ECO:0000313" key="9">
    <source>
        <dbReference type="Proteomes" id="UP000887568"/>
    </source>
</evidence>
<dbReference type="PANTHER" id="PTHR46603:SF1">
    <property type="entry name" value="ABSCISSION_NOCUT CHECKPOINT REGULATOR"/>
    <property type="match status" value="1"/>
</dbReference>
<evidence type="ECO:0000256" key="4">
    <source>
        <dbReference type="PROSITE-ProRule" id="PRU00091"/>
    </source>
</evidence>
<evidence type="ECO:0000256" key="3">
    <source>
        <dbReference type="ARBA" id="ARBA00022833"/>
    </source>
</evidence>